<dbReference type="EMBL" id="JAFEJS010000001">
    <property type="protein sequence ID" value="MBT1171854.1"/>
    <property type="molecule type" value="Genomic_DNA"/>
</dbReference>
<dbReference type="RefSeq" id="WP_214357143.1">
    <property type="nucleotide sequence ID" value="NZ_JAFEJS010000001.1"/>
</dbReference>
<sequence length="61" mass="6941">MIAMRSHTNGTSLNVLLSAEYQTLIDDFFAVARGWVAEHLAHPDEENWFAMWYPTSASRIA</sequence>
<organism evidence="1 2">
    <name type="scientific">Bifidobacterium santillanense</name>
    <dbReference type="NCBI Taxonomy" id="2809028"/>
    <lineage>
        <taxon>Bacteria</taxon>
        <taxon>Bacillati</taxon>
        <taxon>Actinomycetota</taxon>
        <taxon>Actinomycetes</taxon>
        <taxon>Bifidobacteriales</taxon>
        <taxon>Bifidobacteriaceae</taxon>
        <taxon>Bifidobacterium</taxon>
    </lineage>
</organism>
<name>A0ABS5ULS5_9BIFI</name>
<keyword evidence="2" id="KW-1185">Reference proteome</keyword>
<reference evidence="1 2" key="1">
    <citation type="journal article" date="2021" name="Environ. Microbiol.">
        <title>Genetic insights into the dark matter of the mammalian gut microbiota through targeted genome reconstruction.</title>
        <authorList>
            <person name="Lugli G.A."/>
            <person name="Alessandri G."/>
            <person name="Milani C."/>
            <person name="Viappiani A."/>
            <person name="Fontana F."/>
            <person name="Tarracchini C."/>
            <person name="Mancabelli L."/>
            <person name="Argentini C."/>
            <person name="Ruiz L."/>
            <person name="Margolles A."/>
            <person name="van Sinderen D."/>
            <person name="Turroni F."/>
            <person name="Ventura M."/>
        </authorList>
    </citation>
    <scope>NUCLEOTIDE SEQUENCE [LARGE SCALE GENOMIC DNA]</scope>
    <source>
        <strain evidence="1 2">MA2</strain>
    </source>
</reference>
<protein>
    <submittedName>
        <fullName evidence="1">Uncharacterized protein</fullName>
    </submittedName>
</protein>
<evidence type="ECO:0000313" key="2">
    <source>
        <dbReference type="Proteomes" id="UP000773064"/>
    </source>
</evidence>
<dbReference type="Proteomes" id="UP000773064">
    <property type="component" value="Unassembled WGS sequence"/>
</dbReference>
<comment type="caution">
    <text evidence="1">The sequence shown here is derived from an EMBL/GenBank/DDBJ whole genome shotgun (WGS) entry which is preliminary data.</text>
</comment>
<proteinExistence type="predicted"/>
<accession>A0ABS5ULS5</accession>
<gene>
    <name evidence="1" type="ORF">JS528_00465</name>
</gene>
<evidence type="ECO:0000313" key="1">
    <source>
        <dbReference type="EMBL" id="MBT1171854.1"/>
    </source>
</evidence>